<protein>
    <submittedName>
        <fullName evidence="2">Uncharacterized protein</fullName>
    </submittedName>
</protein>
<dbReference type="Proteomes" id="UP000483672">
    <property type="component" value="Unassembled WGS sequence"/>
</dbReference>
<evidence type="ECO:0000313" key="2">
    <source>
        <dbReference type="EMBL" id="KAF3225193.1"/>
    </source>
</evidence>
<evidence type="ECO:0000313" key="3">
    <source>
        <dbReference type="Proteomes" id="UP000483672"/>
    </source>
</evidence>
<proteinExistence type="predicted"/>
<feature type="region of interest" description="Disordered" evidence="1">
    <location>
        <begin position="104"/>
        <end position="136"/>
    </location>
</feature>
<evidence type="ECO:0000256" key="1">
    <source>
        <dbReference type="SAM" id="MobiDB-lite"/>
    </source>
</evidence>
<feature type="compositionally biased region" description="Basic residues" evidence="1">
    <location>
        <begin position="61"/>
        <end position="75"/>
    </location>
</feature>
<dbReference type="EMBL" id="WIPF01000029">
    <property type="protein sequence ID" value="KAF3225193.1"/>
    <property type="molecule type" value="Genomic_DNA"/>
</dbReference>
<feature type="compositionally biased region" description="Basic and acidic residues" evidence="1">
    <location>
        <begin position="28"/>
        <end position="41"/>
    </location>
</feature>
<accession>A0A6G1M8E6</accession>
<organism evidence="2 3">
    <name type="scientific">Orbilia oligospora</name>
    <name type="common">Nematode-trapping fungus</name>
    <name type="synonym">Arthrobotrys oligospora</name>
    <dbReference type="NCBI Taxonomy" id="2813651"/>
    <lineage>
        <taxon>Eukaryota</taxon>
        <taxon>Fungi</taxon>
        <taxon>Dikarya</taxon>
        <taxon>Ascomycota</taxon>
        <taxon>Pezizomycotina</taxon>
        <taxon>Orbiliomycetes</taxon>
        <taxon>Orbiliales</taxon>
        <taxon>Orbiliaceae</taxon>
        <taxon>Orbilia</taxon>
    </lineage>
</organism>
<feature type="region of interest" description="Disordered" evidence="1">
    <location>
        <begin position="27"/>
        <end position="89"/>
    </location>
</feature>
<sequence length="509" mass="57235">MPYTCPVDCEYCKTQGAMHPPQFLSKMMGDHHHEGHGDKRGPPLQTHTVPEPSNGACNIGKGHHYPHHHHHHHTHGEHGEVITNTGPRPINTTLDIHRLPLRGHTPPITDKHHQKHHQHHQNHDHQNYDHQHHDHDHQHDFLDDRIHSRKGAESAIIHLTKKHGLDLDGVRAKALERDLEHIATSLSYSMMAQRVHLDPHAMVGDAPTFQVHRARIRSQEFRQIIQDFEILGNQYGPPADHLTEAGRSRYISAAFNHIVSWFHLMIYNRPENFVESDSPKKNGLRNYFKCFGGCTILVLDIRLNLGIGKDRLNYIAQLIAELEACNLSNEKQGFSVPIVGILCDGSSFEYFSYDGYSKSFSRGLLVAKSTPGSTAIARVTLPPITQATGVEYIRALRPLCESFYFLLLKGFLAGLEAYIRRARDYGAGDGTRNYGSESEWELALAKAVFARNKSVEAGETAIEGNVQGAEKLADEARMLLEESLTSIPSGYQRRVSLMANFEIADSLTA</sequence>
<name>A0A6G1M8E6_ORBOL</name>
<gene>
    <name evidence="2" type="ORF">TWF191_005482</name>
</gene>
<comment type="caution">
    <text evidence="2">The sequence shown here is derived from an EMBL/GenBank/DDBJ whole genome shotgun (WGS) entry which is preliminary data.</text>
</comment>
<feature type="compositionally biased region" description="Basic and acidic residues" evidence="1">
    <location>
        <begin position="121"/>
        <end position="136"/>
    </location>
</feature>
<dbReference type="AlphaFoldDB" id="A0A6G1M8E6"/>
<reference evidence="2 3" key="1">
    <citation type="submission" date="2019-06" db="EMBL/GenBank/DDBJ databases">
        <authorList>
            <person name="Palmer J.M."/>
        </authorList>
    </citation>
    <scope>NUCLEOTIDE SEQUENCE [LARGE SCALE GENOMIC DNA]</scope>
    <source>
        <strain evidence="2 3">TWF191</strain>
    </source>
</reference>